<dbReference type="InterPro" id="IPR001380">
    <property type="entry name" value="Ribosomal_eL13"/>
</dbReference>
<evidence type="ECO:0000313" key="6">
    <source>
        <dbReference type="Proteomes" id="UP000695000"/>
    </source>
</evidence>
<evidence type="ECO:0000256" key="2">
    <source>
        <dbReference type="ARBA" id="ARBA00022980"/>
    </source>
</evidence>
<dbReference type="Pfam" id="PF01294">
    <property type="entry name" value="Ribosomal_L13e"/>
    <property type="match status" value="1"/>
</dbReference>
<keyword evidence="6" id="KW-1185">Reference proteome</keyword>
<accession>A0ABM1M472</accession>
<dbReference type="HAMAP" id="MF_00499">
    <property type="entry name" value="Ribosomal_eL13"/>
    <property type="match status" value="1"/>
</dbReference>
<reference evidence="7" key="1">
    <citation type="submission" date="2025-08" db="UniProtKB">
        <authorList>
            <consortium name="RefSeq"/>
        </authorList>
    </citation>
    <scope>IDENTIFICATION</scope>
    <source>
        <tissue evidence="7">Whole Larva</tissue>
    </source>
</reference>
<dbReference type="PANTHER" id="PTHR11722:SF0">
    <property type="entry name" value="LARGE RIBOSOMAL SUBUNIT PROTEIN EL13"/>
    <property type="match status" value="1"/>
</dbReference>
<evidence type="ECO:0000313" key="7">
    <source>
        <dbReference type="RefSeq" id="XP_017769372.1"/>
    </source>
</evidence>
<dbReference type="PANTHER" id="PTHR11722">
    <property type="entry name" value="60S RIBOSOMAL PROTEIN L13"/>
    <property type="match status" value="1"/>
</dbReference>
<keyword evidence="2" id="KW-0689">Ribosomal protein</keyword>
<dbReference type="Proteomes" id="UP000695000">
    <property type="component" value="Unplaced"/>
</dbReference>
<dbReference type="GeneID" id="108557390"/>
<name>A0ABM1M472_NICVS</name>
<gene>
    <name evidence="7" type="primary">LOC108557390</name>
</gene>
<evidence type="ECO:0000256" key="1">
    <source>
        <dbReference type="ARBA" id="ARBA00005640"/>
    </source>
</evidence>
<evidence type="ECO:0000256" key="5">
    <source>
        <dbReference type="ARBA" id="ARBA00035321"/>
    </source>
</evidence>
<proteinExistence type="inferred from homology"/>
<evidence type="ECO:0000256" key="3">
    <source>
        <dbReference type="ARBA" id="ARBA00023274"/>
    </source>
</evidence>
<protein>
    <recommendedName>
        <fullName evidence="4">Large ribosomal subunit protein eL13</fullName>
    </recommendedName>
    <alternativeName>
        <fullName evidence="5">60S ribosomal protein L13</fullName>
    </alternativeName>
</protein>
<keyword evidence="3" id="KW-0687">Ribonucleoprotein</keyword>
<evidence type="ECO:0000256" key="4">
    <source>
        <dbReference type="ARBA" id="ARBA00035216"/>
    </source>
</evidence>
<sequence length="189" mass="22617">MVRHNNEISNNHFHKDWQRFVRLHFDQPMQKIRRRNLRVKKANRSAPRPIRKLRPLTHCPTIRYNTKMRLGRGFNYQELRAVNLHPNYAMTIGISVDKRRRYSANIEANVRRLKKYLSKLIVLPDGRAEKEQLARTAEDIFPKRRASVPKAMDLEKAKLLAYETKQVRLDIKKEKKRKAKKNKIEDNII</sequence>
<organism evidence="6 7">
    <name type="scientific">Nicrophorus vespilloides</name>
    <name type="common">Boreal carrion beetle</name>
    <dbReference type="NCBI Taxonomy" id="110193"/>
    <lineage>
        <taxon>Eukaryota</taxon>
        <taxon>Metazoa</taxon>
        <taxon>Ecdysozoa</taxon>
        <taxon>Arthropoda</taxon>
        <taxon>Hexapoda</taxon>
        <taxon>Insecta</taxon>
        <taxon>Pterygota</taxon>
        <taxon>Neoptera</taxon>
        <taxon>Endopterygota</taxon>
        <taxon>Coleoptera</taxon>
        <taxon>Polyphaga</taxon>
        <taxon>Staphyliniformia</taxon>
        <taxon>Silphidae</taxon>
        <taxon>Nicrophorinae</taxon>
        <taxon>Nicrophorus</taxon>
    </lineage>
</organism>
<dbReference type="RefSeq" id="XP_017769372.1">
    <property type="nucleotide sequence ID" value="XM_017913883.1"/>
</dbReference>
<comment type="similarity">
    <text evidence="1">Belongs to the eukaryotic ribosomal protein eL13 family.</text>
</comment>